<proteinExistence type="predicted"/>
<sequence>MFLTPYFPLAAALTVRRLPAGFLDKVLEGNLGAAGAQANRWAEDAHQGTDMPYLLQLHADMQMTLGIGDEAEEQYRRAQKVIRTPREAIRAASCRNAGWQALFRHRLATALSCFARVVDESGIDPLQRMEARLGIVCALHELGQSRAAAEALDELAAMAASSAGGAVNGEPSYWRDVITTLRFDLAVQRELRSAAALSDHAYWQSGMTDDRTPGSGEVTEAADLHEVAALRVRVPLLRERIDYLRQLRALTRGNRNAMDALTAHLNWAQHTGLHEYLRTTRLEIVLAALASESPQLAETMLEPLHRIDYAASTGHRQLEYLYCVAKVRQTQGRTRESMQFYSRYALICAQCLRDDAAAIVPFANRAPRHGAQLDDVGARLPAKYRRAYRYLQENLDRRDLSVREVAAEVGVTERALQSAFKNFLGLSPTELIRRQRMERIRAELLRDSFTSDRSVLIAANKWGVQNRSTLVNGYRKQFHEAPSETLER</sequence>
<gene>
    <name evidence="5" type="ORF">U0042_08200</name>
</gene>
<evidence type="ECO:0000313" key="6">
    <source>
        <dbReference type="Proteomes" id="UP001325479"/>
    </source>
</evidence>
<feature type="domain" description="HTH araC/xylS-type" evidence="4">
    <location>
        <begin position="385"/>
        <end position="488"/>
    </location>
</feature>
<dbReference type="Gene3D" id="1.10.10.60">
    <property type="entry name" value="Homeodomain-like"/>
    <property type="match status" value="1"/>
</dbReference>
<dbReference type="RefSeq" id="WP_114810516.1">
    <property type="nucleotide sequence ID" value="NZ_CP139965.1"/>
</dbReference>
<evidence type="ECO:0000313" key="5">
    <source>
        <dbReference type="EMBL" id="WQD79650.1"/>
    </source>
</evidence>
<protein>
    <submittedName>
        <fullName evidence="5">Helix-turn-helix transcriptional regulator</fullName>
    </submittedName>
</protein>
<keyword evidence="2" id="KW-0238">DNA-binding</keyword>
<keyword evidence="1" id="KW-0805">Transcription regulation</keyword>
<dbReference type="InterPro" id="IPR050204">
    <property type="entry name" value="AraC_XylS_family_regulators"/>
</dbReference>
<organism evidence="5 6">
    <name type="scientific">Paraburkholderia kururiensis</name>
    <dbReference type="NCBI Taxonomy" id="984307"/>
    <lineage>
        <taxon>Bacteria</taxon>
        <taxon>Pseudomonadati</taxon>
        <taxon>Pseudomonadota</taxon>
        <taxon>Betaproteobacteria</taxon>
        <taxon>Burkholderiales</taxon>
        <taxon>Burkholderiaceae</taxon>
        <taxon>Paraburkholderia</taxon>
    </lineage>
</organism>
<evidence type="ECO:0000256" key="3">
    <source>
        <dbReference type="ARBA" id="ARBA00023163"/>
    </source>
</evidence>
<dbReference type="SUPFAM" id="SSF46689">
    <property type="entry name" value="Homeodomain-like"/>
    <property type="match status" value="1"/>
</dbReference>
<dbReference type="SMART" id="SM00342">
    <property type="entry name" value="HTH_ARAC"/>
    <property type="match status" value="1"/>
</dbReference>
<keyword evidence="3" id="KW-0804">Transcription</keyword>
<evidence type="ECO:0000256" key="2">
    <source>
        <dbReference type="ARBA" id="ARBA00023125"/>
    </source>
</evidence>
<dbReference type="PANTHER" id="PTHR46796">
    <property type="entry name" value="HTH-TYPE TRANSCRIPTIONAL ACTIVATOR RHAS-RELATED"/>
    <property type="match status" value="1"/>
</dbReference>
<name>A0ABZ0WQG2_9BURK</name>
<accession>A0ABZ0WQG2</accession>
<keyword evidence="6" id="KW-1185">Reference proteome</keyword>
<dbReference type="InterPro" id="IPR011990">
    <property type="entry name" value="TPR-like_helical_dom_sf"/>
</dbReference>
<evidence type="ECO:0000259" key="4">
    <source>
        <dbReference type="PROSITE" id="PS01124"/>
    </source>
</evidence>
<dbReference type="SUPFAM" id="SSF48452">
    <property type="entry name" value="TPR-like"/>
    <property type="match status" value="1"/>
</dbReference>
<reference evidence="5 6" key="1">
    <citation type="submission" date="2023-12" db="EMBL/GenBank/DDBJ databases">
        <title>Genome sequencing and assembly of bacterial species from a model synthetic community.</title>
        <authorList>
            <person name="Hogle S.L."/>
        </authorList>
    </citation>
    <scope>NUCLEOTIDE SEQUENCE [LARGE SCALE GENOMIC DNA]</scope>
    <source>
        <strain evidence="5 6">HAMBI 2494</strain>
    </source>
</reference>
<evidence type="ECO:0000256" key="1">
    <source>
        <dbReference type="ARBA" id="ARBA00023015"/>
    </source>
</evidence>
<dbReference type="EMBL" id="CP139965">
    <property type="protein sequence ID" value="WQD79650.1"/>
    <property type="molecule type" value="Genomic_DNA"/>
</dbReference>
<dbReference type="Pfam" id="PF12833">
    <property type="entry name" value="HTH_18"/>
    <property type="match status" value="1"/>
</dbReference>
<dbReference type="PROSITE" id="PS01124">
    <property type="entry name" value="HTH_ARAC_FAMILY_2"/>
    <property type="match status" value="1"/>
</dbReference>
<dbReference type="InterPro" id="IPR009057">
    <property type="entry name" value="Homeodomain-like_sf"/>
</dbReference>
<dbReference type="Proteomes" id="UP001325479">
    <property type="component" value="Chromosome"/>
</dbReference>
<dbReference type="PANTHER" id="PTHR46796:SF12">
    <property type="entry name" value="HTH-TYPE DNA-BINDING TRANSCRIPTIONAL ACTIVATOR EUTR"/>
    <property type="match status" value="1"/>
</dbReference>
<dbReference type="InterPro" id="IPR018060">
    <property type="entry name" value="HTH_AraC"/>
</dbReference>